<dbReference type="InParanoid" id="D6RN65"/>
<dbReference type="GeneID" id="9378871"/>
<comment type="caution">
    <text evidence="2">The sequence shown here is derived from an EMBL/GenBank/DDBJ whole genome shotgun (WGS) entry which is preliminary data.</text>
</comment>
<organism evidence="2 3">
    <name type="scientific">Coprinopsis cinerea (strain Okayama-7 / 130 / ATCC MYA-4618 / FGSC 9003)</name>
    <name type="common">Inky cap fungus</name>
    <name type="synonym">Hormographiella aspergillata</name>
    <dbReference type="NCBI Taxonomy" id="240176"/>
    <lineage>
        <taxon>Eukaryota</taxon>
        <taxon>Fungi</taxon>
        <taxon>Dikarya</taxon>
        <taxon>Basidiomycota</taxon>
        <taxon>Agaricomycotina</taxon>
        <taxon>Agaricomycetes</taxon>
        <taxon>Agaricomycetidae</taxon>
        <taxon>Agaricales</taxon>
        <taxon>Agaricineae</taxon>
        <taxon>Psathyrellaceae</taxon>
        <taxon>Coprinopsis</taxon>
    </lineage>
</organism>
<dbReference type="HOGENOM" id="CLU_1652067_0_0_1"/>
<name>D6RN65_COPC7</name>
<protein>
    <submittedName>
        <fullName evidence="2">Uncharacterized protein</fullName>
    </submittedName>
</protein>
<keyword evidence="1" id="KW-0175">Coiled coil</keyword>
<dbReference type="AlphaFoldDB" id="D6RN65"/>
<dbReference type="VEuPathDB" id="FungiDB:CC1G_15562"/>
<dbReference type="KEGG" id="cci:CC1G_15562"/>
<proteinExistence type="predicted"/>
<feature type="coiled-coil region" evidence="1">
    <location>
        <begin position="69"/>
        <end position="103"/>
    </location>
</feature>
<keyword evidence="3" id="KW-1185">Reference proteome</keyword>
<accession>D6RN65</accession>
<dbReference type="EMBL" id="AACS02000006">
    <property type="protein sequence ID" value="EFI27526.1"/>
    <property type="molecule type" value="Genomic_DNA"/>
</dbReference>
<evidence type="ECO:0000313" key="2">
    <source>
        <dbReference type="EMBL" id="EFI27526.1"/>
    </source>
</evidence>
<sequence length="160" mass="18181">MQECCASRPLIPNSQFNVNRCLGQLETLGYGQTAEYPSFHTNDLLDKHVPNVPTPVQWEARLSSTRTEIRLAQAELGRRQEKIEQLEDDLADVRDSLAECHAELTQNVGKLGDAGLERAWPELRQYKTWRHADAGDKVRKKEKTKNYARHLGVRTGTTTP</sequence>
<evidence type="ECO:0000313" key="3">
    <source>
        <dbReference type="Proteomes" id="UP000001861"/>
    </source>
</evidence>
<reference evidence="2 3" key="1">
    <citation type="journal article" date="2010" name="Proc. Natl. Acad. Sci. U.S.A.">
        <title>Insights into evolution of multicellular fungi from the assembled chromosomes of the mushroom Coprinopsis cinerea (Coprinus cinereus).</title>
        <authorList>
            <person name="Stajich J.E."/>
            <person name="Wilke S.K."/>
            <person name="Ahren D."/>
            <person name="Au C.H."/>
            <person name="Birren B.W."/>
            <person name="Borodovsky M."/>
            <person name="Burns C."/>
            <person name="Canback B."/>
            <person name="Casselton L.A."/>
            <person name="Cheng C.K."/>
            <person name="Deng J."/>
            <person name="Dietrich F.S."/>
            <person name="Fargo D.C."/>
            <person name="Farman M.L."/>
            <person name="Gathman A.C."/>
            <person name="Goldberg J."/>
            <person name="Guigo R."/>
            <person name="Hoegger P.J."/>
            <person name="Hooker J.B."/>
            <person name="Huggins A."/>
            <person name="James T.Y."/>
            <person name="Kamada T."/>
            <person name="Kilaru S."/>
            <person name="Kodira C."/>
            <person name="Kues U."/>
            <person name="Kupfer D."/>
            <person name="Kwan H.S."/>
            <person name="Lomsadze A."/>
            <person name="Li W."/>
            <person name="Lilly W.W."/>
            <person name="Ma L.J."/>
            <person name="Mackey A.J."/>
            <person name="Manning G."/>
            <person name="Martin F."/>
            <person name="Muraguchi H."/>
            <person name="Natvig D.O."/>
            <person name="Palmerini H."/>
            <person name="Ramesh M.A."/>
            <person name="Rehmeyer C.J."/>
            <person name="Roe B.A."/>
            <person name="Shenoy N."/>
            <person name="Stanke M."/>
            <person name="Ter-Hovhannisyan V."/>
            <person name="Tunlid A."/>
            <person name="Velagapudi R."/>
            <person name="Vision T.J."/>
            <person name="Zeng Q."/>
            <person name="Zolan M.E."/>
            <person name="Pukkila P.J."/>
        </authorList>
    </citation>
    <scope>NUCLEOTIDE SEQUENCE [LARGE SCALE GENOMIC DNA]</scope>
    <source>
        <strain evidence="3">Okayama-7 / 130 / ATCC MYA-4618 / FGSC 9003</strain>
    </source>
</reference>
<dbReference type="Proteomes" id="UP000001861">
    <property type="component" value="Unassembled WGS sequence"/>
</dbReference>
<evidence type="ECO:0000256" key="1">
    <source>
        <dbReference type="SAM" id="Coils"/>
    </source>
</evidence>
<dbReference type="RefSeq" id="XP_002911020.1">
    <property type="nucleotide sequence ID" value="XM_002910974.1"/>
</dbReference>
<gene>
    <name evidence="2" type="ORF">CC1G_15562</name>
</gene>